<dbReference type="Pfam" id="PF13307">
    <property type="entry name" value="Helicase_C_2"/>
    <property type="match status" value="1"/>
</dbReference>
<evidence type="ECO:0000256" key="7">
    <source>
        <dbReference type="ARBA" id="ARBA00022840"/>
    </source>
</evidence>
<evidence type="ECO:0000259" key="14">
    <source>
        <dbReference type="PROSITE" id="PS51193"/>
    </source>
</evidence>
<proteinExistence type="inferred from homology"/>
<comment type="caution">
    <text evidence="15">The sequence shown here is derived from an EMBL/GenBank/DDBJ whole genome shotgun (WGS) entry which is preliminary data.</text>
</comment>
<dbReference type="InterPro" id="IPR011604">
    <property type="entry name" value="PDDEXK-like_dom_sf"/>
</dbReference>
<reference evidence="15" key="1">
    <citation type="submission" date="2021-11" db="EMBL/GenBank/DDBJ databases">
        <title>Draft genome sequence of Alcaligenes endophyticus type strain CCUG 75668T.</title>
        <authorList>
            <person name="Salva-Serra F."/>
            <person name="Duran R.E."/>
            <person name="Seeger M."/>
            <person name="Moore E.R.B."/>
            <person name="Jaen-Luchoro D."/>
        </authorList>
    </citation>
    <scope>NUCLEOTIDE SEQUENCE</scope>
    <source>
        <strain evidence="15">CCUG 75668</strain>
    </source>
</reference>
<gene>
    <name evidence="15" type="ORF">LMS43_11145</name>
</gene>
<dbReference type="Gene3D" id="3.40.50.300">
    <property type="entry name" value="P-loop containing nucleotide triphosphate hydrolases"/>
    <property type="match status" value="2"/>
</dbReference>
<evidence type="ECO:0000256" key="9">
    <source>
        <dbReference type="ARBA" id="ARBA00023014"/>
    </source>
</evidence>
<evidence type="ECO:0000256" key="12">
    <source>
        <dbReference type="ARBA" id="ARBA00023235"/>
    </source>
</evidence>
<keyword evidence="2" id="KW-0479">Metal-binding</keyword>
<keyword evidence="11" id="KW-0234">DNA repair</keyword>
<evidence type="ECO:0000256" key="5">
    <source>
        <dbReference type="ARBA" id="ARBA00022801"/>
    </source>
</evidence>
<accession>A0ABT8EKN7</accession>
<sequence length="750" mass="84592">MMYTVSVRSLCDFAARSGDLDLRFTPAPSAQEGIAGHAAVHRNRADTYQSELRLSLHWQGVLVQGRADGYDAPAHCLEEIKTYRGHFRNIAANQKALHWAQLKLYGAMLCETHEHECVTLALIYYHIDTHKETREQQTYSRTELLQFFQQLTGRFLIWARQEAAHHDYKLRASELLQFPYPTFRSGQREFAVQVFRDLRDARTLLAQAPTGIGKTLAVLFPALKAVQPAGLHKVFYLTAKNSGRQMALDSMRTLQQGEQQQWRVLELVARDKSCVHPDKACHGESCPLARGFYDNLPQARQIAITHALLDESTLAQIADEHQLCPYYLQQEMVRWADVIVGDYNHYFDAAALLHHQTIEQEWRVAVVLDEAHNLLDRARSMYSATLSEAALVAARKQAPANLKRCFGQLKRVMHDAAADYESGIHYTDTMHDELSQISQHTASRLASYVAENALPNSHPLLAFYFDLLFFAYLTEQFSTHSLLEFQQTALGVDISIRNVVPASFLSPRYGDAHGCVLFSATLSPAGFYNDVLGLPSNSSRCDIASPFKAKQLQLYIQPVSTRYADRQSSLERVCQAVGQQYERQKGNYLLFASSFEYLRQLEQGLGGWYPDIPLWTQASGMGSEQRQAFLDQFHAEGQGIGLAVLGGVFGEGVDLPGKRLIGAFIATLGLPQYNDWNEAVRDRMASAFGEQQAYNYAYLYPGMRKVVQAAGRVIRSEHDEGVLFLLDERYAQARVAKLLPAWWPAARRLG</sequence>
<feature type="domain" description="Helicase ATP-binding" evidence="14">
    <location>
        <begin position="173"/>
        <end position="425"/>
    </location>
</feature>
<dbReference type="InterPro" id="IPR010614">
    <property type="entry name" value="RAD3-like_helicase_DEAD"/>
</dbReference>
<dbReference type="Proteomes" id="UP001168613">
    <property type="component" value="Unassembled WGS sequence"/>
</dbReference>
<dbReference type="SMART" id="SM00488">
    <property type="entry name" value="DEXDc2"/>
    <property type="match status" value="1"/>
</dbReference>
<dbReference type="SUPFAM" id="SSF52540">
    <property type="entry name" value="P-loop containing nucleoside triphosphate hydrolases"/>
    <property type="match status" value="1"/>
</dbReference>
<evidence type="ECO:0000313" key="16">
    <source>
        <dbReference type="Proteomes" id="UP001168613"/>
    </source>
</evidence>
<dbReference type="Gene3D" id="3.90.320.10">
    <property type="match status" value="1"/>
</dbReference>
<dbReference type="PANTHER" id="PTHR11472">
    <property type="entry name" value="DNA REPAIR DEAD HELICASE RAD3/XP-D SUBFAMILY MEMBER"/>
    <property type="match status" value="1"/>
</dbReference>
<dbReference type="PROSITE" id="PS51193">
    <property type="entry name" value="HELICASE_ATP_BIND_2"/>
    <property type="match status" value="1"/>
</dbReference>
<dbReference type="InterPro" id="IPR006554">
    <property type="entry name" value="Helicase-like_DEXD_c2"/>
</dbReference>
<evidence type="ECO:0000256" key="8">
    <source>
        <dbReference type="ARBA" id="ARBA00023004"/>
    </source>
</evidence>
<keyword evidence="6 15" id="KW-0347">Helicase</keyword>
<dbReference type="InterPro" id="IPR014013">
    <property type="entry name" value="Helic_SF1/SF2_ATP-bd_DinG/Rad3"/>
</dbReference>
<dbReference type="InterPro" id="IPR045028">
    <property type="entry name" value="DinG/Rad3-like"/>
</dbReference>
<dbReference type="GO" id="GO:0004386">
    <property type="term" value="F:helicase activity"/>
    <property type="evidence" value="ECO:0007669"/>
    <property type="project" value="UniProtKB-KW"/>
</dbReference>
<evidence type="ECO:0000256" key="6">
    <source>
        <dbReference type="ARBA" id="ARBA00022806"/>
    </source>
</evidence>
<evidence type="ECO:0000256" key="4">
    <source>
        <dbReference type="ARBA" id="ARBA00022763"/>
    </source>
</evidence>
<dbReference type="Pfam" id="PF06733">
    <property type="entry name" value="DEAD_2"/>
    <property type="match status" value="1"/>
</dbReference>
<protein>
    <submittedName>
        <fullName evidence="15">ATP-dependent DNA helicase</fullName>
    </submittedName>
</protein>
<dbReference type="PANTHER" id="PTHR11472:SF34">
    <property type="entry name" value="REGULATOR OF TELOMERE ELONGATION HELICASE 1"/>
    <property type="match status" value="1"/>
</dbReference>
<keyword evidence="3" id="KW-0547">Nucleotide-binding</keyword>
<comment type="similarity">
    <text evidence="13">Belongs to the helicase family. DinG subfamily.</text>
</comment>
<keyword evidence="10" id="KW-0238">DNA-binding</keyword>
<keyword evidence="12" id="KW-0413">Isomerase</keyword>
<keyword evidence="9" id="KW-0411">Iron-sulfur</keyword>
<keyword evidence="5" id="KW-0378">Hydrolase</keyword>
<dbReference type="Gene3D" id="1.10.275.30">
    <property type="match status" value="1"/>
</dbReference>
<keyword evidence="16" id="KW-1185">Reference proteome</keyword>
<name>A0ABT8EKN7_9BURK</name>
<evidence type="ECO:0000256" key="3">
    <source>
        <dbReference type="ARBA" id="ARBA00022741"/>
    </source>
</evidence>
<evidence type="ECO:0000256" key="10">
    <source>
        <dbReference type="ARBA" id="ARBA00023125"/>
    </source>
</evidence>
<keyword evidence="4" id="KW-0227">DNA damage</keyword>
<dbReference type="SMART" id="SM00491">
    <property type="entry name" value="HELICc2"/>
    <property type="match status" value="1"/>
</dbReference>
<evidence type="ECO:0000256" key="11">
    <source>
        <dbReference type="ARBA" id="ARBA00023204"/>
    </source>
</evidence>
<organism evidence="15 16">
    <name type="scientific">Alcaligenes endophyticus</name>
    <dbReference type="NCBI Taxonomy" id="1929088"/>
    <lineage>
        <taxon>Bacteria</taxon>
        <taxon>Pseudomonadati</taxon>
        <taxon>Pseudomonadota</taxon>
        <taxon>Betaproteobacteria</taxon>
        <taxon>Burkholderiales</taxon>
        <taxon>Alcaligenaceae</taxon>
        <taxon>Alcaligenes</taxon>
    </lineage>
</organism>
<evidence type="ECO:0000256" key="2">
    <source>
        <dbReference type="ARBA" id="ARBA00022723"/>
    </source>
</evidence>
<dbReference type="InterPro" id="IPR027417">
    <property type="entry name" value="P-loop_NTPase"/>
</dbReference>
<evidence type="ECO:0000256" key="1">
    <source>
        <dbReference type="ARBA" id="ARBA00022485"/>
    </source>
</evidence>
<evidence type="ECO:0000313" key="15">
    <source>
        <dbReference type="EMBL" id="MDN4121845.1"/>
    </source>
</evidence>
<evidence type="ECO:0000256" key="13">
    <source>
        <dbReference type="ARBA" id="ARBA00038058"/>
    </source>
</evidence>
<keyword evidence="7" id="KW-0067">ATP-binding</keyword>
<dbReference type="InterPro" id="IPR006555">
    <property type="entry name" value="ATP-dep_Helicase_C"/>
</dbReference>
<dbReference type="EMBL" id="JAJHNU010000003">
    <property type="protein sequence ID" value="MDN4121845.1"/>
    <property type="molecule type" value="Genomic_DNA"/>
</dbReference>
<keyword evidence="1" id="KW-0004">4Fe-4S</keyword>
<keyword evidence="8" id="KW-0408">Iron</keyword>